<evidence type="ECO:0000313" key="4">
    <source>
        <dbReference type="EMBL" id="MCO4294509.1"/>
    </source>
</evidence>
<accession>A0A9X2F491</accession>
<organism evidence="4 5">
    <name type="scientific">Solitalea agri</name>
    <dbReference type="NCBI Taxonomy" id="2953739"/>
    <lineage>
        <taxon>Bacteria</taxon>
        <taxon>Pseudomonadati</taxon>
        <taxon>Bacteroidota</taxon>
        <taxon>Sphingobacteriia</taxon>
        <taxon>Sphingobacteriales</taxon>
        <taxon>Sphingobacteriaceae</taxon>
        <taxon>Solitalea</taxon>
    </lineage>
</organism>
<sequence length="149" mass="17026">MTLIKRNYPVRNFERVNPFAPMFNDLFETMFNGTSLSEGNFKVPAVNVLENAEEFSIELAAPGLSKDDFKIDLEKNTLTISVQKEEEHKEETKNYHRKEFSYSSFKRSFNLPETVDVEKIGAEYKDGVLSVGIPKKAEAQLKAKQIKVS</sequence>
<evidence type="ECO:0000256" key="1">
    <source>
        <dbReference type="PROSITE-ProRule" id="PRU00285"/>
    </source>
</evidence>
<dbReference type="RefSeq" id="WP_252589544.1">
    <property type="nucleotide sequence ID" value="NZ_JAMWYS010000058.1"/>
</dbReference>
<dbReference type="SUPFAM" id="SSF49764">
    <property type="entry name" value="HSP20-like chaperones"/>
    <property type="match status" value="1"/>
</dbReference>
<reference evidence="4" key="1">
    <citation type="submission" date="2022-06" db="EMBL/GenBank/DDBJ databases">
        <title>Solitalea sp. MAHUQ-68 isolated from rhizospheric soil.</title>
        <authorList>
            <person name="Huq M.A."/>
        </authorList>
    </citation>
    <scope>NUCLEOTIDE SEQUENCE</scope>
    <source>
        <strain evidence="4">MAHUQ-68</strain>
    </source>
</reference>
<evidence type="ECO:0000256" key="2">
    <source>
        <dbReference type="RuleBase" id="RU003616"/>
    </source>
</evidence>
<dbReference type="InterPro" id="IPR002068">
    <property type="entry name" value="A-crystallin/Hsp20_dom"/>
</dbReference>
<dbReference type="InterPro" id="IPR031107">
    <property type="entry name" value="Small_HSP"/>
</dbReference>
<dbReference type="Proteomes" id="UP001155182">
    <property type="component" value="Unassembled WGS sequence"/>
</dbReference>
<name>A0A9X2F491_9SPHI</name>
<feature type="domain" description="SHSP" evidence="3">
    <location>
        <begin position="37"/>
        <end position="149"/>
    </location>
</feature>
<dbReference type="AlphaFoldDB" id="A0A9X2F491"/>
<dbReference type="InterPro" id="IPR008978">
    <property type="entry name" value="HSP20-like_chaperone"/>
</dbReference>
<dbReference type="Pfam" id="PF00011">
    <property type="entry name" value="HSP20"/>
    <property type="match status" value="1"/>
</dbReference>
<protein>
    <submittedName>
        <fullName evidence="4">Hsp20/alpha crystallin family protein</fullName>
    </submittedName>
</protein>
<dbReference type="PROSITE" id="PS01031">
    <property type="entry name" value="SHSP"/>
    <property type="match status" value="1"/>
</dbReference>
<comment type="caution">
    <text evidence="4">The sequence shown here is derived from an EMBL/GenBank/DDBJ whole genome shotgun (WGS) entry which is preliminary data.</text>
</comment>
<evidence type="ECO:0000313" key="5">
    <source>
        <dbReference type="Proteomes" id="UP001155182"/>
    </source>
</evidence>
<keyword evidence="5" id="KW-1185">Reference proteome</keyword>
<dbReference type="PANTHER" id="PTHR11527">
    <property type="entry name" value="HEAT-SHOCK PROTEIN 20 FAMILY MEMBER"/>
    <property type="match status" value="1"/>
</dbReference>
<proteinExistence type="inferred from homology"/>
<dbReference type="EMBL" id="JAMWYS010000058">
    <property type="protein sequence ID" value="MCO4294509.1"/>
    <property type="molecule type" value="Genomic_DNA"/>
</dbReference>
<dbReference type="CDD" id="cd06464">
    <property type="entry name" value="ACD_sHsps-like"/>
    <property type="match status" value="1"/>
</dbReference>
<dbReference type="Gene3D" id="2.60.40.790">
    <property type="match status" value="1"/>
</dbReference>
<comment type="similarity">
    <text evidence="1 2">Belongs to the small heat shock protein (HSP20) family.</text>
</comment>
<gene>
    <name evidence="4" type="ORF">NF867_16725</name>
</gene>
<evidence type="ECO:0000259" key="3">
    <source>
        <dbReference type="PROSITE" id="PS01031"/>
    </source>
</evidence>